<name>A0A8B8IJS5_VANTA</name>
<keyword evidence="5" id="KW-1185">Reference proteome</keyword>
<dbReference type="RefSeq" id="XP_026497355.2">
    <property type="nucleotide sequence ID" value="XM_026641570.2"/>
</dbReference>
<dbReference type="GeneID" id="113401595"/>
<dbReference type="InterPro" id="IPR000618">
    <property type="entry name" value="Insect_cuticle"/>
</dbReference>
<evidence type="ECO:0000256" key="4">
    <source>
        <dbReference type="SAM" id="SignalP"/>
    </source>
</evidence>
<dbReference type="GO" id="GO:0042302">
    <property type="term" value="F:structural constituent of cuticle"/>
    <property type="evidence" value="ECO:0007669"/>
    <property type="project" value="UniProtKB-UniRule"/>
</dbReference>
<accession>A0A8B8IJS5</accession>
<evidence type="ECO:0000313" key="6">
    <source>
        <dbReference type="RefSeq" id="XP_026497355.2"/>
    </source>
</evidence>
<dbReference type="InterPro" id="IPR031311">
    <property type="entry name" value="CHIT_BIND_RR_consensus"/>
</dbReference>
<keyword evidence="1 3" id="KW-0193">Cuticle</keyword>
<evidence type="ECO:0000313" key="5">
    <source>
        <dbReference type="Proteomes" id="UP001652626"/>
    </source>
</evidence>
<sequence>MLQVLVYFFVINGILSIIVTDPPPTSTEYNYWYDIVDPSTGDAKSLHEIRQGDVVKGSYSVLDPDGTKRIVDYTADSKSGFKAIVRNEPFTSNQLQNKRHMNYIPNNVHNFGGNGYIYPVPYLKKMVSPKYSLNRFVQNDQTTYFNPGNGTSPERLNFNQGEYFMPNYMHN</sequence>
<keyword evidence="2 4" id="KW-0732">Signal</keyword>
<evidence type="ECO:0000256" key="1">
    <source>
        <dbReference type="ARBA" id="ARBA00022460"/>
    </source>
</evidence>
<dbReference type="AlphaFoldDB" id="A0A8B8IJS5"/>
<dbReference type="OMA" id="FMPNYMH"/>
<dbReference type="GO" id="GO:0031012">
    <property type="term" value="C:extracellular matrix"/>
    <property type="evidence" value="ECO:0007669"/>
    <property type="project" value="TreeGrafter"/>
</dbReference>
<evidence type="ECO:0000256" key="2">
    <source>
        <dbReference type="ARBA" id="ARBA00022729"/>
    </source>
</evidence>
<dbReference type="PROSITE" id="PS51155">
    <property type="entry name" value="CHIT_BIND_RR_2"/>
    <property type="match status" value="1"/>
</dbReference>
<dbReference type="PANTHER" id="PTHR12236">
    <property type="entry name" value="STRUCTURAL CONTITUENT OF CUTICLE"/>
    <property type="match status" value="1"/>
</dbReference>
<gene>
    <name evidence="6" type="primary">LOC113401595</name>
</gene>
<dbReference type="Pfam" id="PF00379">
    <property type="entry name" value="Chitin_bind_4"/>
    <property type="match status" value="1"/>
</dbReference>
<dbReference type="Proteomes" id="UP001652626">
    <property type="component" value="Chromosome 20"/>
</dbReference>
<feature type="signal peptide" evidence="4">
    <location>
        <begin position="1"/>
        <end position="16"/>
    </location>
</feature>
<proteinExistence type="predicted"/>
<protein>
    <submittedName>
        <fullName evidence="6">Uncharacterized protein LOC113401595</fullName>
    </submittedName>
</protein>
<dbReference type="PROSITE" id="PS00233">
    <property type="entry name" value="CHIT_BIND_RR_1"/>
    <property type="match status" value="1"/>
</dbReference>
<dbReference type="InterPro" id="IPR051217">
    <property type="entry name" value="Insect_Cuticle_Struc_Prot"/>
</dbReference>
<dbReference type="OrthoDB" id="6781707at2759"/>
<dbReference type="PANTHER" id="PTHR12236:SF86">
    <property type="entry name" value="CCP84AC-RELATED"/>
    <property type="match status" value="1"/>
</dbReference>
<dbReference type="GO" id="GO:0005615">
    <property type="term" value="C:extracellular space"/>
    <property type="evidence" value="ECO:0007669"/>
    <property type="project" value="TreeGrafter"/>
</dbReference>
<reference evidence="6" key="1">
    <citation type="submission" date="2025-08" db="UniProtKB">
        <authorList>
            <consortium name="RefSeq"/>
        </authorList>
    </citation>
    <scope>IDENTIFICATION</scope>
    <source>
        <tissue evidence="6">Whole body</tissue>
    </source>
</reference>
<organism evidence="5 6">
    <name type="scientific">Vanessa tameamea</name>
    <name type="common">Kamehameha butterfly</name>
    <dbReference type="NCBI Taxonomy" id="334116"/>
    <lineage>
        <taxon>Eukaryota</taxon>
        <taxon>Metazoa</taxon>
        <taxon>Ecdysozoa</taxon>
        <taxon>Arthropoda</taxon>
        <taxon>Hexapoda</taxon>
        <taxon>Insecta</taxon>
        <taxon>Pterygota</taxon>
        <taxon>Neoptera</taxon>
        <taxon>Endopterygota</taxon>
        <taxon>Lepidoptera</taxon>
        <taxon>Glossata</taxon>
        <taxon>Ditrysia</taxon>
        <taxon>Papilionoidea</taxon>
        <taxon>Nymphalidae</taxon>
        <taxon>Nymphalinae</taxon>
        <taxon>Vanessa</taxon>
    </lineage>
</organism>
<evidence type="ECO:0000256" key="3">
    <source>
        <dbReference type="PROSITE-ProRule" id="PRU00497"/>
    </source>
</evidence>
<dbReference type="PRINTS" id="PR00947">
    <property type="entry name" value="CUTICLE"/>
</dbReference>
<feature type="chain" id="PRO_5047080126" evidence="4">
    <location>
        <begin position="17"/>
        <end position="171"/>
    </location>
</feature>